<organism evidence="1 2">
    <name type="scientific">Massilia horti</name>
    <dbReference type="NCBI Taxonomy" id="2562153"/>
    <lineage>
        <taxon>Bacteria</taxon>
        <taxon>Pseudomonadati</taxon>
        <taxon>Pseudomonadota</taxon>
        <taxon>Betaproteobacteria</taxon>
        <taxon>Burkholderiales</taxon>
        <taxon>Oxalobacteraceae</taxon>
        <taxon>Telluria group</taxon>
        <taxon>Massilia</taxon>
    </lineage>
</organism>
<reference evidence="1 2" key="1">
    <citation type="submission" date="2019-03" db="EMBL/GenBank/DDBJ databases">
        <title>Draft genome of Massilia hortus sp. nov., a novel bacterial species of the Oxalobacteraceae family.</title>
        <authorList>
            <person name="Peta V."/>
            <person name="Raths R."/>
            <person name="Bucking H."/>
        </authorList>
    </citation>
    <scope>NUCLEOTIDE SEQUENCE [LARGE SCALE GENOMIC DNA]</scope>
    <source>
        <strain evidence="1 2">ONC3</strain>
    </source>
</reference>
<gene>
    <name evidence="1" type="ORF">E4O92_10400</name>
</gene>
<name>A0A4Y9T532_9BURK</name>
<dbReference type="OrthoDB" id="69313at2"/>
<dbReference type="Proteomes" id="UP000297258">
    <property type="component" value="Unassembled WGS sequence"/>
</dbReference>
<comment type="caution">
    <text evidence="1">The sequence shown here is derived from an EMBL/GenBank/DDBJ whole genome shotgun (WGS) entry which is preliminary data.</text>
</comment>
<accession>A0A4Y9T532</accession>
<proteinExistence type="predicted"/>
<dbReference type="EMBL" id="SPUM01000063">
    <property type="protein sequence ID" value="TFW32222.1"/>
    <property type="molecule type" value="Genomic_DNA"/>
</dbReference>
<keyword evidence="2" id="KW-1185">Reference proteome</keyword>
<sequence>MIVTTLDQPGAFRGAWLAENLARLRVRSGRKVLLLYARPEHAFLRLGLDRARPILPIRVASAATFGADLECFERGYRDVVIDAVVADSLLFRQAVIAAQIVVAACAQCDLAARLDEARMFNPCMQVLFTPAGSLEAAGLYQHIFGLYPCARFARSRGPRLLRRIVDIAIAARRHGFSR</sequence>
<evidence type="ECO:0000313" key="2">
    <source>
        <dbReference type="Proteomes" id="UP000297258"/>
    </source>
</evidence>
<protein>
    <submittedName>
        <fullName evidence="1">Uncharacterized protein</fullName>
    </submittedName>
</protein>
<evidence type="ECO:0000313" key="1">
    <source>
        <dbReference type="EMBL" id="TFW32222.1"/>
    </source>
</evidence>
<dbReference type="RefSeq" id="WP_135189700.1">
    <property type="nucleotide sequence ID" value="NZ_SPUM01000063.1"/>
</dbReference>
<dbReference type="AlphaFoldDB" id="A0A4Y9T532"/>